<evidence type="ECO:0000313" key="2">
    <source>
        <dbReference type="Proteomes" id="UP001372834"/>
    </source>
</evidence>
<sequence length="123" mass="14506">MPGQHLSFIIPSERHWKRNRQRLKKERNVVKRFRDTEYVNPTGEPVIIEEVTSPYQEDSEMVFRIPLEIKRQTSGKRNDEEIVKQTSLFGTSTGKEEAKGKRNKSLLKSVHLSWRTKNGTRRL</sequence>
<accession>A0AAN8PTF5</accession>
<organism evidence="1 2">
    <name type="scientific">Polyplax serrata</name>
    <name type="common">Common mouse louse</name>
    <dbReference type="NCBI Taxonomy" id="468196"/>
    <lineage>
        <taxon>Eukaryota</taxon>
        <taxon>Metazoa</taxon>
        <taxon>Ecdysozoa</taxon>
        <taxon>Arthropoda</taxon>
        <taxon>Hexapoda</taxon>
        <taxon>Insecta</taxon>
        <taxon>Pterygota</taxon>
        <taxon>Neoptera</taxon>
        <taxon>Paraneoptera</taxon>
        <taxon>Psocodea</taxon>
        <taxon>Troctomorpha</taxon>
        <taxon>Phthiraptera</taxon>
        <taxon>Anoplura</taxon>
        <taxon>Polyplacidae</taxon>
        <taxon>Polyplax</taxon>
    </lineage>
</organism>
<gene>
    <name evidence="1" type="ORF">RUM43_012717</name>
</gene>
<dbReference type="EMBL" id="JAWJWE010000006">
    <property type="protein sequence ID" value="KAK6632974.1"/>
    <property type="molecule type" value="Genomic_DNA"/>
</dbReference>
<comment type="caution">
    <text evidence="1">The sequence shown here is derived from an EMBL/GenBank/DDBJ whole genome shotgun (WGS) entry which is preliminary data.</text>
</comment>
<protein>
    <submittedName>
        <fullName evidence="1">Uncharacterized protein</fullName>
    </submittedName>
</protein>
<evidence type="ECO:0000313" key="1">
    <source>
        <dbReference type="EMBL" id="KAK6632974.1"/>
    </source>
</evidence>
<name>A0AAN8PTF5_POLSC</name>
<reference evidence="1 2" key="1">
    <citation type="submission" date="2023-10" db="EMBL/GenBank/DDBJ databases">
        <title>Genomes of two closely related lineages of the louse Polyplax serrata with different host specificities.</title>
        <authorList>
            <person name="Martinu J."/>
            <person name="Tarabai H."/>
            <person name="Stefka J."/>
            <person name="Hypsa V."/>
        </authorList>
    </citation>
    <scope>NUCLEOTIDE SEQUENCE [LARGE SCALE GENOMIC DNA]</scope>
    <source>
        <strain evidence="1">HR10_N</strain>
    </source>
</reference>
<dbReference type="AlphaFoldDB" id="A0AAN8PTF5"/>
<proteinExistence type="predicted"/>
<dbReference type="Proteomes" id="UP001372834">
    <property type="component" value="Unassembled WGS sequence"/>
</dbReference>